<dbReference type="Pfam" id="PF00094">
    <property type="entry name" value="VWD"/>
    <property type="match status" value="1"/>
</dbReference>
<protein>
    <submittedName>
        <fullName evidence="2">Vitellogen-2 like protein</fullName>
    </submittedName>
</protein>
<reference evidence="2" key="1">
    <citation type="thesis" date="2009" institute="James Cook University">
        <title>Molecular aspects of Carukia barnesi and Malo kingi cDNA expression libraries and screening by antibody probes.</title>
        <authorList>
            <person name="Avila-Soria G."/>
        </authorList>
    </citation>
    <scope>NUCLEOTIDE SEQUENCE</scope>
    <source>
        <tissue evidence="2">Whole jellyfish</tissue>
    </source>
</reference>
<organism evidence="2">
    <name type="scientific">Carukia barnesi</name>
    <name type="common">Irukandji jellyfish</name>
    <dbReference type="NCBI Taxonomy" id="168717"/>
    <lineage>
        <taxon>Eukaryota</taxon>
        <taxon>Metazoa</taxon>
        <taxon>Cnidaria</taxon>
        <taxon>Cubozoa</taxon>
        <taxon>Carybdeida</taxon>
        <taxon>Carukiidae</taxon>
        <taxon>Carukia</taxon>
    </lineage>
</organism>
<proteinExistence type="evidence at transcript level"/>
<dbReference type="PANTHER" id="PTHR37860">
    <property type="entry name" value="AGAP008810-PA"/>
    <property type="match status" value="1"/>
</dbReference>
<accession>D1FNZ9</accession>
<dbReference type="PANTHER" id="PTHR37860:SF1">
    <property type="match status" value="1"/>
</dbReference>
<evidence type="ECO:0000259" key="1">
    <source>
        <dbReference type="PROSITE" id="PS51233"/>
    </source>
</evidence>
<feature type="domain" description="VWFD" evidence="1">
    <location>
        <begin position="12"/>
        <end position="200"/>
    </location>
</feature>
<dbReference type="AlphaFoldDB" id="D1FNZ9"/>
<dbReference type="InterPro" id="IPR001846">
    <property type="entry name" value="VWF_type-D"/>
</dbReference>
<sequence length="202" mass="22956">LQLHVKLPIFSIHFVHTEIPVVKTFDKVDFTYKVKDDCPHILIRNCTPDVLNFMVVVKKIQGRQKSHALQIVVGSDTFDIIPEVAMDAKPIFQVNGEANSYAEVHIKYDEIKLPLYSVIWEKKHRNLVFMHHRLGLVVSLERGHVVKAHISPLYFGKICGMCGNYDGETADEFLTPDASVKVTDVNEFGRSWIVPGNTCAKR</sequence>
<evidence type="ECO:0000313" key="2">
    <source>
        <dbReference type="EMBL" id="ACY74446.1"/>
    </source>
</evidence>
<dbReference type="EMBL" id="EU878253">
    <property type="protein sequence ID" value="ACY74446.1"/>
    <property type="molecule type" value="mRNA"/>
</dbReference>
<feature type="non-terminal residue" evidence="2">
    <location>
        <position position="1"/>
    </location>
</feature>
<dbReference type="PROSITE" id="PS51233">
    <property type="entry name" value="VWFD"/>
    <property type="match status" value="1"/>
</dbReference>
<dbReference type="SMART" id="SM00216">
    <property type="entry name" value="VWD"/>
    <property type="match status" value="1"/>
</dbReference>
<name>D1FNZ9_CARBN</name>